<evidence type="ECO:0000313" key="2">
    <source>
        <dbReference type="Proteomes" id="UP001175000"/>
    </source>
</evidence>
<dbReference type="Proteomes" id="UP001175000">
    <property type="component" value="Unassembled WGS sequence"/>
</dbReference>
<organism evidence="1 2">
    <name type="scientific">Immersiella caudata</name>
    <dbReference type="NCBI Taxonomy" id="314043"/>
    <lineage>
        <taxon>Eukaryota</taxon>
        <taxon>Fungi</taxon>
        <taxon>Dikarya</taxon>
        <taxon>Ascomycota</taxon>
        <taxon>Pezizomycotina</taxon>
        <taxon>Sordariomycetes</taxon>
        <taxon>Sordariomycetidae</taxon>
        <taxon>Sordariales</taxon>
        <taxon>Lasiosphaeriaceae</taxon>
        <taxon>Immersiella</taxon>
    </lineage>
</organism>
<proteinExistence type="predicted"/>
<reference evidence="1" key="1">
    <citation type="submission" date="2023-06" db="EMBL/GenBank/DDBJ databases">
        <title>Genome-scale phylogeny and comparative genomics of the fungal order Sordariales.</title>
        <authorList>
            <consortium name="Lawrence Berkeley National Laboratory"/>
            <person name="Hensen N."/>
            <person name="Bonometti L."/>
            <person name="Westerberg I."/>
            <person name="Brannstrom I.O."/>
            <person name="Guillou S."/>
            <person name="Cros-Aarteil S."/>
            <person name="Calhoun S."/>
            <person name="Haridas S."/>
            <person name="Kuo A."/>
            <person name="Mondo S."/>
            <person name="Pangilinan J."/>
            <person name="Riley R."/>
            <person name="Labutti K."/>
            <person name="Andreopoulos B."/>
            <person name="Lipzen A."/>
            <person name="Chen C."/>
            <person name="Yanf M."/>
            <person name="Daum C."/>
            <person name="Ng V."/>
            <person name="Clum A."/>
            <person name="Steindorff A."/>
            <person name="Ohm R."/>
            <person name="Martin F."/>
            <person name="Silar P."/>
            <person name="Natvig D."/>
            <person name="Lalanne C."/>
            <person name="Gautier V."/>
            <person name="Ament-Velasquez S.L."/>
            <person name="Kruys A."/>
            <person name="Hutchinson M.I."/>
            <person name="Powell A.J."/>
            <person name="Barry K."/>
            <person name="Miller A.N."/>
            <person name="Grigoriev I.V."/>
            <person name="Debuchy R."/>
            <person name="Gladieux P."/>
            <person name="Thoren M.H."/>
            <person name="Johannesson H."/>
        </authorList>
    </citation>
    <scope>NUCLEOTIDE SEQUENCE</scope>
    <source>
        <strain evidence="1">CBS 606.72</strain>
    </source>
</reference>
<dbReference type="EMBL" id="JAULSU010000004">
    <property type="protein sequence ID" value="KAK0619443.1"/>
    <property type="molecule type" value="Genomic_DNA"/>
</dbReference>
<sequence>MEMFPTRVSLDDQCIRYCHPKKDSDVLMMQNVFLRLHEDPTSSPMLWRRLPVTERKSESLVVRRQCRSILFEFFRESSAYELEDGFPPNAFAARNELLLEVRSREGAGWAMSLLARRVEFPTIRRGVLVTDLRTERMILSATASSGPGALHWSS</sequence>
<comment type="caution">
    <text evidence="1">The sequence shown here is derived from an EMBL/GenBank/DDBJ whole genome shotgun (WGS) entry which is preliminary data.</text>
</comment>
<gene>
    <name evidence="1" type="ORF">B0T14DRAFT_566294</name>
</gene>
<keyword evidence="2" id="KW-1185">Reference proteome</keyword>
<protein>
    <submittedName>
        <fullName evidence="1">Uncharacterized protein</fullName>
    </submittedName>
</protein>
<evidence type="ECO:0000313" key="1">
    <source>
        <dbReference type="EMBL" id="KAK0619443.1"/>
    </source>
</evidence>
<name>A0AA39WPZ2_9PEZI</name>
<accession>A0AA39WPZ2</accession>
<dbReference type="AlphaFoldDB" id="A0AA39WPZ2"/>